<sequence>MKAVLLIFIAVLNDAATLVISIDNAQISRRPDKWRIGQLITLSVVLGCFLTALSFAVFFMARDVFHIPDDAGKQSEDKTKDGRMETIIYLNVSSAPHFTIFSTRLSGFFWENLPSLTFTVAILATQVFAMLISIFGVKGLTTAIGPGWGVSLLAVSLAYFILLDAVKVFVFRVWSFELTVRLWPTRARKERLRHRKERLVIEERVRTNVDKVRRASKVIYAASLFDKAGRRELPRLS</sequence>
<evidence type="ECO:0000313" key="2">
    <source>
        <dbReference type="Proteomes" id="UP001140234"/>
    </source>
</evidence>
<reference evidence="1" key="1">
    <citation type="submission" date="2022-07" db="EMBL/GenBank/DDBJ databases">
        <title>Phylogenomic reconstructions and comparative analyses of Kickxellomycotina fungi.</title>
        <authorList>
            <person name="Reynolds N.K."/>
            <person name="Stajich J.E."/>
            <person name="Barry K."/>
            <person name="Grigoriev I.V."/>
            <person name="Crous P."/>
            <person name="Smith M.E."/>
        </authorList>
    </citation>
    <scope>NUCLEOTIDE SEQUENCE</scope>
    <source>
        <strain evidence="1">CBS 109366</strain>
    </source>
</reference>
<protein>
    <submittedName>
        <fullName evidence="1">Uncharacterized protein</fullName>
    </submittedName>
</protein>
<organism evidence="1 2">
    <name type="scientific">Coemansia nantahalensis</name>
    <dbReference type="NCBI Taxonomy" id="2789366"/>
    <lineage>
        <taxon>Eukaryota</taxon>
        <taxon>Fungi</taxon>
        <taxon>Fungi incertae sedis</taxon>
        <taxon>Zoopagomycota</taxon>
        <taxon>Kickxellomycotina</taxon>
        <taxon>Kickxellomycetes</taxon>
        <taxon>Kickxellales</taxon>
        <taxon>Kickxellaceae</taxon>
        <taxon>Coemansia</taxon>
    </lineage>
</organism>
<proteinExistence type="predicted"/>
<comment type="caution">
    <text evidence="1">The sequence shown here is derived from an EMBL/GenBank/DDBJ whole genome shotgun (WGS) entry which is preliminary data.</text>
</comment>
<accession>A0ACC1JK54</accession>
<gene>
    <name evidence="1" type="ORF">IWQ57_006253</name>
</gene>
<evidence type="ECO:0000313" key="1">
    <source>
        <dbReference type="EMBL" id="KAJ2760643.1"/>
    </source>
</evidence>
<keyword evidence="2" id="KW-1185">Reference proteome</keyword>
<name>A0ACC1JK54_9FUNG</name>
<dbReference type="EMBL" id="JANBUJ010003444">
    <property type="protein sequence ID" value="KAJ2760643.1"/>
    <property type="molecule type" value="Genomic_DNA"/>
</dbReference>
<dbReference type="Proteomes" id="UP001140234">
    <property type="component" value="Unassembled WGS sequence"/>
</dbReference>